<accession>A0A1W2E625</accession>
<dbReference type="InterPro" id="IPR043128">
    <property type="entry name" value="Rev_trsase/Diguanyl_cyclase"/>
</dbReference>
<keyword evidence="6" id="KW-1185">Reference proteome</keyword>
<evidence type="ECO:0000313" key="6">
    <source>
        <dbReference type="Proteomes" id="UP000192656"/>
    </source>
</evidence>
<dbReference type="InterPro" id="IPR000014">
    <property type="entry name" value="PAS"/>
</dbReference>
<name>A0A1W2E625_9HYPH</name>
<feature type="transmembrane region" description="Helical" evidence="1">
    <location>
        <begin position="146"/>
        <end position="166"/>
    </location>
</feature>
<dbReference type="Proteomes" id="UP000192656">
    <property type="component" value="Unassembled WGS sequence"/>
</dbReference>
<dbReference type="Gene3D" id="3.30.70.270">
    <property type="match status" value="1"/>
</dbReference>
<gene>
    <name evidence="5" type="ORF">SAMN06297251_12146</name>
</gene>
<reference evidence="5 6" key="1">
    <citation type="submission" date="2017-04" db="EMBL/GenBank/DDBJ databases">
        <authorList>
            <person name="Afonso C.L."/>
            <person name="Miller P.J."/>
            <person name="Scott M.A."/>
            <person name="Spackman E."/>
            <person name="Goraichik I."/>
            <person name="Dimitrov K.M."/>
            <person name="Suarez D.L."/>
            <person name="Swayne D.E."/>
        </authorList>
    </citation>
    <scope>NUCLEOTIDE SEQUENCE [LARGE SCALE GENOMIC DNA]</scope>
    <source>
        <strain evidence="5 6">CGMCC 1.10972</strain>
    </source>
</reference>
<dbReference type="SUPFAM" id="SSF55785">
    <property type="entry name" value="PYP-like sensor domain (PAS domain)"/>
    <property type="match status" value="1"/>
</dbReference>
<dbReference type="Pfam" id="PF00563">
    <property type="entry name" value="EAL"/>
    <property type="match status" value="1"/>
</dbReference>
<keyword evidence="1" id="KW-0472">Membrane</keyword>
<feature type="transmembrane region" description="Helical" evidence="1">
    <location>
        <begin position="214"/>
        <end position="240"/>
    </location>
</feature>
<dbReference type="PANTHER" id="PTHR44757">
    <property type="entry name" value="DIGUANYLATE CYCLASE DGCP"/>
    <property type="match status" value="1"/>
</dbReference>
<dbReference type="InterPro" id="IPR052155">
    <property type="entry name" value="Biofilm_reg_signaling"/>
</dbReference>
<dbReference type="InterPro" id="IPR029787">
    <property type="entry name" value="Nucleotide_cyclase"/>
</dbReference>
<dbReference type="CDD" id="cd01948">
    <property type="entry name" value="EAL"/>
    <property type="match status" value="1"/>
</dbReference>
<dbReference type="PANTHER" id="PTHR44757:SF2">
    <property type="entry name" value="BIOFILM ARCHITECTURE MAINTENANCE PROTEIN MBAA"/>
    <property type="match status" value="1"/>
</dbReference>
<dbReference type="Gene3D" id="3.20.20.450">
    <property type="entry name" value="EAL domain"/>
    <property type="match status" value="1"/>
</dbReference>
<dbReference type="InterPro" id="IPR000160">
    <property type="entry name" value="GGDEF_dom"/>
</dbReference>
<feature type="transmembrane region" description="Helical" evidence="1">
    <location>
        <begin position="83"/>
        <end position="102"/>
    </location>
</feature>
<dbReference type="CDD" id="cd00130">
    <property type="entry name" value="PAS"/>
    <property type="match status" value="1"/>
</dbReference>
<evidence type="ECO:0000256" key="1">
    <source>
        <dbReference type="PROSITE-ProRule" id="PRU00244"/>
    </source>
</evidence>
<dbReference type="Pfam" id="PF03707">
    <property type="entry name" value="MHYT"/>
    <property type="match status" value="2"/>
</dbReference>
<dbReference type="InterPro" id="IPR001633">
    <property type="entry name" value="EAL_dom"/>
</dbReference>
<protein>
    <submittedName>
        <fullName evidence="5">Diguanylate cyclase (GGDEF) domain-containing protein</fullName>
    </submittedName>
</protein>
<dbReference type="PROSITE" id="PS50883">
    <property type="entry name" value="EAL"/>
    <property type="match status" value="1"/>
</dbReference>
<dbReference type="NCBIfam" id="TIGR00254">
    <property type="entry name" value="GGDEF"/>
    <property type="match status" value="1"/>
</dbReference>
<feature type="domain" description="EAL" evidence="2">
    <location>
        <begin position="531"/>
        <end position="781"/>
    </location>
</feature>
<dbReference type="InterPro" id="IPR005330">
    <property type="entry name" value="MHYT_dom"/>
</dbReference>
<feature type="transmembrane region" description="Helical" evidence="1">
    <location>
        <begin position="16"/>
        <end position="36"/>
    </location>
</feature>
<keyword evidence="1" id="KW-0812">Transmembrane</keyword>
<dbReference type="PROSITE" id="PS50887">
    <property type="entry name" value="GGDEF"/>
    <property type="match status" value="1"/>
</dbReference>
<sequence>MNAIVTCLTESHDLGLLYAAAGICLIGVYASFSLAAHAARSEGRVRHGWAAIGIVSAGSTTWATHMIALLAYEPGLLSAFEPISLILSLLLAVAGLSLSMSLAIGRKGRSRRAFAGLIMGLSIATLHYVGQSSYLVTGHIDWDPHYVAGSIGLSMPIFAAAMVVAGERNRYLRLAAPPLLVAAIAILHVMGMTALQITYDPLVIFPPLALAPEIVAPIVAIVALGLIALALLGLRFSIAARAQAHRDRKRLIELANLAFEGLAICENGIVTSANDSLQRLTGYDQGDLTGEPIAKLIGDFDLAAMQDHREYDAEIAAKSGDALPVRLLCRTVSLGSKILTVVALRDQSERLKSEATIRRLAYTDTLTGLTNRTHFNELLCARMLGGRAETEPFALLSIGVNRFKCVNDNHGHAIGDALLREVGQRISRSARKAEIVARFGDDDFALLQSGEQHDIEELAATIIKSLLRPFTIDGHVIEIAPSIGIAFSHVEAASGEALCRNAVLARHKAKSRGDGKSCIFEAVMLLDVIAQRELELDLRRALKTDEFEVHYQPQANAETGLFEGAEALVRWRHPRRGLVSPASFIPIAEDIGLIGAIGEKVLRLACREASSWPSSYTLAVNLSAIQLSDPRLVDMVAETLFETGFEGHRLELEVTETALLRDDARSFENLRDLKRLGVKIALDDFGTGYSSLSHLRRFPFDRVKIDQSFVRSIPSDPESVAIVQAIIMLAEKLKMAVTIEGVEEIAQHQFAVKEGCDQIQGYFLSRPVPQSDIRTLLTSVPEAAHQREGDHARPSAAFA</sequence>
<dbReference type="Gene3D" id="3.30.450.20">
    <property type="entry name" value="PAS domain"/>
    <property type="match status" value="1"/>
</dbReference>
<dbReference type="Pfam" id="PF00990">
    <property type="entry name" value="GGDEF"/>
    <property type="match status" value="1"/>
</dbReference>
<evidence type="ECO:0000259" key="2">
    <source>
        <dbReference type="PROSITE" id="PS50883"/>
    </source>
</evidence>
<proteinExistence type="predicted"/>
<dbReference type="RefSeq" id="WP_244557025.1">
    <property type="nucleotide sequence ID" value="NZ_FWXR01000021.1"/>
</dbReference>
<dbReference type="SUPFAM" id="SSF141868">
    <property type="entry name" value="EAL domain-like"/>
    <property type="match status" value="1"/>
</dbReference>
<dbReference type="AlphaFoldDB" id="A0A1W2E625"/>
<evidence type="ECO:0000313" key="5">
    <source>
        <dbReference type="EMBL" id="SMD04907.1"/>
    </source>
</evidence>
<dbReference type="EMBL" id="FWXR01000021">
    <property type="protein sequence ID" value="SMD04907.1"/>
    <property type="molecule type" value="Genomic_DNA"/>
</dbReference>
<dbReference type="SMART" id="SM00267">
    <property type="entry name" value="GGDEF"/>
    <property type="match status" value="1"/>
</dbReference>
<feature type="transmembrane region" description="Helical" evidence="1">
    <location>
        <begin position="48"/>
        <end position="71"/>
    </location>
</feature>
<evidence type="ECO:0000259" key="4">
    <source>
        <dbReference type="PROSITE" id="PS50924"/>
    </source>
</evidence>
<evidence type="ECO:0000259" key="3">
    <source>
        <dbReference type="PROSITE" id="PS50887"/>
    </source>
</evidence>
<dbReference type="InterPro" id="IPR035919">
    <property type="entry name" value="EAL_sf"/>
</dbReference>
<dbReference type="SMART" id="SM00091">
    <property type="entry name" value="PAS"/>
    <property type="match status" value="1"/>
</dbReference>
<dbReference type="PROSITE" id="PS50924">
    <property type="entry name" value="MHYT"/>
    <property type="match status" value="1"/>
</dbReference>
<dbReference type="SMART" id="SM00052">
    <property type="entry name" value="EAL"/>
    <property type="match status" value="1"/>
</dbReference>
<feature type="domain" description="GGDEF" evidence="3">
    <location>
        <begin position="391"/>
        <end position="522"/>
    </location>
</feature>
<dbReference type="Pfam" id="PF13426">
    <property type="entry name" value="PAS_9"/>
    <property type="match status" value="1"/>
</dbReference>
<feature type="domain" description="MHYT" evidence="4">
    <location>
        <begin position="12"/>
        <end position="198"/>
    </location>
</feature>
<feature type="transmembrane region" description="Helical" evidence="1">
    <location>
        <begin position="114"/>
        <end position="134"/>
    </location>
</feature>
<organism evidence="5 6">
    <name type="scientific">Fulvimarina manganoxydans</name>
    <dbReference type="NCBI Taxonomy" id="937218"/>
    <lineage>
        <taxon>Bacteria</taxon>
        <taxon>Pseudomonadati</taxon>
        <taxon>Pseudomonadota</taxon>
        <taxon>Alphaproteobacteria</taxon>
        <taxon>Hyphomicrobiales</taxon>
        <taxon>Aurantimonadaceae</taxon>
        <taxon>Fulvimarina</taxon>
    </lineage>
</organism>
<dbReference type="GO" id="GO:0016020">
    <property type="term" value="C:membrane"/>
    <property type="evidence" value="ECO:0007669"/>
    <property type="project" value="UniProtKB-UniRule"/>
</dbReference>
<dbReference type="InterPro" id="IPR035965">
    <property type="entry name" value="PAS-like_dom_sf"/>
</dbReference>
<dbReference type="SUPFAM" id="SSF55073">
    <property type="entry name" value="Nucleotide cyclase"/>
    <property type="match status" value="1"/>
</dbReference>
<keyword evidence="1" id="KW-1133">Transmembrane helix</keyword>
<feature type="transmembrane region" description="Helical" evidence="1">
    <location>
        <begin position="178"/>
        <end position="199"/>
    </location>
</feature>
<dbReference type="FunFam" id="3.20.20.450:FF:000001">
    <property type="entry name" value="Cyclic di-GMP phosphodiesterase yahA"/>
    <property type="match status" value="1"/>
</dbReference>
<dbReference type="STRING" id="937218.SAMN06297251_12146"/>
<dbReference type="CDD" id="cd01949">
    <property type="entry name" value="GGDEF"/>
    <property type="match status" value="1"/>
</dbReference>